<dbReference type="GO" id="GO:0003743">
    <property type="term" value="F:translation initiation factor activity"/>
    <property type="evidence" value="ECO:0007669"/>
    <property type="project" value="UniProtKB-KW"/>
</dbReference>
<reference evidence="5 6" key="1">
    <citation type="submission" date="2019-11" db="EMBL/GenBank/DDBJ databases">
        <title>Description of Pedobacter sp. LMG 31462T.</title>
        <authorList>
            <person name="Carlier A."/>
            <person name="Qi S."/>
            <person name="Vandamme P."/>
        </authorList>
    </citation>
    <scope>NUCLEOTIDE SEQUENCE [LARGE SCALE GENOMIC DNA]</scope>
    <source>
        <strain evidence="5 6">LMG 31462</strain>
    </source>
</reference>
<keyword evidence="5" id="KW-0396">Initiation factor</keyword>
<organism evidence="5 6">
    <name type="scientific">Pedobacter gandavensis</name>
    <dbReference type="NCBI Taxonomy" id="2679963"/>
    <lineage>
        <taxon>Bacteria</taxon>
        <taxon>Pseudomonadati</taxon>
        <taxon>Bacteroidota</taxon>
        <taxon>Sphingobacteriia</taxon>
        <taxon>Sphingobacteriales</taxon>
        <taxon>Sphingobacteriaceae</taxon>
        <taxon>Pedobacter</taxon>
    </lineage>
</organism>
<protein>
    <submittedName>
        <fullName evidence="5">Translation initiation factor</fullName>
    </submittedName>
</protein>
<evidence type="ECO:0000256" key="3">
    <source>
        <dbReference type="ARBA" id="ARBA00022917"/>
    </source>
</evidence>
<dbReference type="InterPro" id="IPR001950">
    <property type="entry name" value="SUI1"/>
</dbReference>
<comment type="caution">
    <text evidence="5">The sequence shown here is derived from an EMBL/GenBank/DDBJ whole genome shotgun (WGS) entry which is preliminary data.</text>
</comment>
<dbReference type="Proteomes" id="UP000636110">
    <property type="component" value="Unassembled WGS sequence"/>
</dbReference>
<dbReference type="EMBL" id="WNXC01000004">
    <property type="protein sequence ID" value="MBB2150025.1"/>
    <property type="molecule type" value="Genomic_DNA"/>
</dbReference>
<sequence>MKAKKKVLNDFGGIMFSTDPSFVYEQDNEVEDVPLAANQQDLRVMLDRKNRGGKGVTLVTGFIGSTDALETLAKMLKSKCGVGGAAKDGEILIQGDFRDKVLLLLQKEGYKVKKSGG</sequence>
<keyword evidence="2" id="KW-0810">Translation regulation</keyword>
<dbReference type="RefSeq" id="WP_182958441.1">
    <property type="nucleotide sequence ID" value="NZ_WNXC01000004.1"/>
</dbReference>
<dbReference type="InterPro" id="IPR050318">
    <property type="entry name" value="DENR/SUI1_TIF"/>
</dbReference>
<evidence type="ECO:0000313" key="5">
    <source>
        <dbReference type="EMBL" id="MBB2150025.1"/>
    </source>
</evidence>
<dbReference type="InterPro" id="IPR036877">
    <property type="entry name" value="SUI1_dom_sf"/>
</dbReference>
<feature type="domain" description="SUI1" evidence="4">
    <location>
        <begin position="43"/>
        <end position="109"/>
    </location>
</feature>
<evidence type="ECO:0000313" key="6">
    <source>
        <dbReference type="Proteomes" id="UP000636110"/>
    </source>
</evidence>
<keyword evidence="6" id="KW-1185">Reference proteome</keyword>
<dbReference type="Pfam" id="PF01253">
    <property type="entry name" value="SUI1"/>
    <property type="match status" value="1"/>
</dbReference>
<dbReference type="PANTHER" id="PTHR12789">
    <property type="entry name" value="DENSITY-REGULATED PROTEIN HOMOLOG"/>
    <property type="match status" value="1"/>
</dbReference>
<dbReference type="PROSITE" id="PS50296">
    <property type="entry name" value="SUI1"/>
    <property type="match status" value="1"/>
</dbReference>
<dbReference type="CDD" id="cd11567">
    <property type="entry name" value="YciH_like"/>
    <property type="match status" value="1"/>
</dbReference>
<gene>
    <name evidence="5" type="ORF">GM920_14070</name>
</gene>
<dbReference type="InterPro" id="IPR005872">
    <property type="entry name" value="SUI1_arc_bac"/>
</dbReference>
<dbReference type="PANTHER" id="PTHR12789:SF0">
    <property type="entry name" value="DENSITY-REGULATED PROTEIN"/>
    <property type="match status" value="1"/>
</dbReference>
<evidence type="ECO:0000256" key="2">
    <source>
        <dbReference type="ARBA" id="ARBA00022845"/>
    </source>
</evidence>
<name>A0ABR6EXQ9_9SPHI</name>
<evidence type="ECO:0000256" key="1">
    <source>
        <dbReference type="ARBA" id="ARBA00005422"/>
    </source>
</evidence>
<dbReference type="PIRSF" id="PIRSF037511">
    <property type="entry name" value="Transl_init_SUI1_pro"/>
    <property type="match status" value="1"/>
</dbReference>
<comment type="similarity">
    <text evidence="1">Belongs to the SUI1 family.</text>
</comment>
<accession>A0ABR6EXQ9</accession>
<evidence type="ECO:0000259" key="4">
    <source>
        <dbReference type="PROSITE" id="PS50296"/>
    </source>
</evidence>
<dbReference type="SUPFAM" id="SSF55159">
    <property type="entry name" value="eIF1-like"/>
    <property type="match status" value="1"/>
</dbReference>
<keyword evidence="3" id="KW-0648">Protein biosynthesis</keyword>
<dbReference type="Gene3D" id="3.30.780.10">
    <property type="entry name" value="SUI1-like domain"/>
    <property type="match status" value="1"/>
</dbReference>
<proteinExistence type="inferred from homology"/>